<accession>A0A6F8PWQ4</accession>
<proteinExistence type="predicted"/>
<keyword evidence="2" id="KW-1185">Reference proteome</keyword>
<evidence type="ECO:0000313" key="2">
    <source>
        <dbReference type="Proteomes" id="UP000501726"/>
    </source>
</evidence>
<name>A0A6F8PWQ4_9GAMM</name>
<reference evidence="2" key="1">
    <citation type="submission" date="2019-11" db="EMBL/GenBank/DDBJ databases">
        <title>Isolation and characterization of two novel species in the genus Thiomicrorhabdus.</title>
        <authorList>
            <person name="Mochizuki J."/>
            <person name="Kojima H."/>
            <person name="Fukui M."/>
        </authorList>
    </citation>
    <scope>NUCLEOTIDE SEQUENCE [LARGE SCALE GENOMIC DNA]</scope>
    <source>
        <strain evidence="2">aks77</strain>
    </source>
</reference>
<gene>
    <name evidence="1" type="ORF">THMIRHAS_19220</name>
</gene>
<protein>
    <submittedName>
        <fullName evidence="1">Uncharacterized protein</fullName>
    </submittedName>
</protein>
<dbReference type="RefSeq" id="WP_173273280.1">
    <property type="nucleotide sequence ID" value="NZ_AP021889.1"/>
</dbReference>
<sequence length="68" mass="7946">MKWVPYRNENPEDDVSDKCIPAHSSIILSFREQYHFDWGHKALGGKRLYLLLHIAGNRKASKFLVYKG</sequence>
<dbReference type="KEGG" id="tse:THMIRHAS_19220"/>
<dbReference type="Proteomes" id="UP000501726">
    <property type="component" value="Chromosome"/>
</dbReference>
<dbReference type="AlphaFoldDB" id="A0A6F8PWQ4"/>
<evidence type="ECO:0000313" key="1">
    <source>
        <dbReference type="EMBL" id="BBP46549.1"/>
    </source>
</evidence>
<dbReference type="EMBL" id="AP021889">
    <property type="protein sequence ID" value="BBP46549.1"/>
    <property type="molecule type" value="Genomic_DNA"/>
</dbReference>
<organism evidence="1 2">
    <name type="scientific">Thiosulfatimonas sediminis</name>
    <dbReference type="NCBI Taxonomy" id="2675054"/>
    <lineage>
        <taxon>Bacteria</taxon>
        <taxon>Pseudomonadati</taxon>
        <taxon>Pseudomonadota</taxon>
        <taxon>Gammaproteobacteria</taxon>
        <taxon>Thiotrichales</taxon>
        <taxon>Piscirickettsiaceae</taxon>
        <taxon>Thiosulfatimonas</taxon>
    </lineage>
</organism>